<comment type="caution">
    <text evidence="16">Lacks conserved residue(s) required for the propagation of feature annotation.</text>
</comment>
<keyword evidence="8 17" id="KW-1133">Transmembrane helix</keyword>
<evidence type="ECO:0000256" key="5">
    <source>
        <dbReference type="ARBA" id="ARBA00022536"/>
    </source>
</evidence>
<feature type="disulfide bond" evidence="16">
    <location>
        <begin position="51"/>
        <end position="68"/>
    </location>
</feature>
<dbReference type="Proteomes" id="UP000515135">
    <property type="component" value="Unplaced"/>
</dbReference>
<keyword evidence="11 16" id="KW-1015">Disulfide bond</keyword>
<keyword evidence="20" id="KW-1185">Reference proteome</keyword>
<evidence type="ECO:0000256" key="3">
    <source>
        <dbReference type="ARBA" id="ARBA00022475"/>
    </source>
</evidence>
<evidence type="ECO:0000256" key="1">
    <source>
        <dbReference type="ARBA" id="ARBA00004251"/>
    </source>
</evidence>
<evidence type="ECO:0000256" key="8">
    <source>
        <dbReference type="ARBA" id="ARBA00022989"/>
    </source>
</evidence>
<dbReference type="PANTHER" id="PTHR10740">
    <property type="entry name" value="TRANSFORMING GROWTH FACTOR ALPHA"/>
    <property type="match status" value="1"/>
</dbReference>
<evidence type="ECO:0000256" key="11">
    <source>
        <dbReference type="ARBA" id="ARBA00023157"/>
    </source>
</evidence>
<dbReference type="GO" id="GO:0008284">
    <property type="term" value="P:positive regulation of cell population proliferation"/>
    <property type="evidence" value="ECO:0007669"/>
    <property type="project" value="TreeGrafter"/>
</dbReference>
<evidence type="ECO:0000256" key="13">
    <source>
        <dbReference type="ARBA" id="ARBA00054375"/>
    </source>
</evidence>
<protein>
    <recommendedName>
        <fullName evidence="15">Pro-neuregulin-4, membrane-bound isoform</fullName>
    </recommendedName>
</protein>
<keyword evidence="12" id="KW-0325">Glycoprotein</keyword>
<dbReference type="Gene3D" id="2.10.25.10">
    <property type="entry name" value="Laminin"/>
    <property type="match status" value="1"/>
</dbReference>
<dbReference type="AlphaFoldDB" id="A0A6P4ZW04"/>
<feature type="disulfide bond" evidence="16">
    <location>
        <begin position="70"/>
        <end position="79"/>
    </location>
</feature>
<dbReference type="GO" id="GO:0045840">
    <property type="term" value="P:positive regulation of mitotic nuclear division"/>
    <property type="evidence" value="ECO:0007669"/>
    <property type="project" value="TreeGrafter"/>
</dbReference>
<comment type="subunit">
    <text evidence="14">Interacts with ERBB4.</text>
</comment>
<dbReference type="FunFam" id="2.10.25.10:FF:000356">
    <property type="entry name" value="pro-neuregulin-4, membrane-bound isoform"/>
    <property type="match status" value="1"/>
</dbReference>
<dbReference type="RefSeq" id="XP_019633821.1">
    <property type="nucleotide sequence ID" value="XM_019778262.1"/>
</dbReference>
<evidence type="ECO:0000256" key="7">
    <source>
        <dbReference type="ARBA" id="ARBA00022729"/>
    </source>
</evidence>
<evidence type="ECO:0000256" key="12">
    <source>
        <dbReference type="ARBA" id="ARBA00023180"/>
    </source>
</evidence>
<dbReference type="PANTHER" id="PTHR10740:SF14">
    <property type="entry name" value="EGF-LIKE DOMAIN-CONTAINING PROTEIN"/>
    <property type="match status" value="1"/>
</dbReference>
<feature type="transmembrane region" description="Helical" evidence="17">
    <location>
        <begin position="98"/>
        <end position="122"/>
    </location>
</feature>
<evidence type="ECO:0000256" key="9">
    <source>
        <dbReference type="ARBA" id="ARBA00023030"/>
    </source>
</evidence>
<dbReference type="InterPro" id="IPR000742">
    <property type="entry name" value="EGF"/>
</dbReference>
<dbReference type="SUPFAM" id="SSF57196">
    <property type="entry name" value="EGF/Laminin"/>
    <property type="match status" value="1"/>
</dbReference>
<evidence type="ECO:0000256" key="14">
    <source>
        <dbReference type="ARBA" id="ARBA00063299"/>
    </source>
</evidence>
<evidence type="ECO:0000259" key="19">
    <source>
        <dbReference type="PROSITE" id="PS50026"/>
    </source>
</evidence>
<keyword evidence="3" id="KW-1003">Cell membrane</keyword>
<evidence type="ECO:0000313" key="21">
    <source>
        <dbReference type="RefSeq" id="XP_019633821.1"/>
    </source>
</evidence>
<keyword evidence="6 17" id="KW-0812">Transmembrane</keyword>
<keyword evidence="10 17" id="KW-0472">Membrane</keyword>
<evidence type="ECO:0000256" key="2">
    <source>
        <dbReference type="ARBA" id="ARBA00004613"/>
    </source>
</evidence>
<evidence type="ECO:0000313" key="20">
    <source>
        <dbReference type="Proteomes" id="UP000515135"/>
    </source>
</evidence>
<dbReference type="GO" id="GO:0007173">
    <property type="term" value="P:epidermal growth factor receptor signaling pathway"/>
    <property type="evidence" value="ECO:0007669"/>
    <property type="project" value="TreeGrafter"/>
</dbReference>
<dbReference type="OrthoDB" id="6162427at2759"/>
<dbReference type="GO" id="GO:0008083">
    <property type="term" value="F:growth factor activity"/>
    <property type="evidence" value="ECO:0007669"/>
    <property type="project" value="UniProtKB-KW"/>
</dbReference>
<evidence type="ECO:0000256" key="18">
    <source>
        <dbReference type="SAM" id="SignalP"/>
    </source>
</evidence>
<accession>A0A6P4ZW04</accession>
<keyword evidence="7 18" id="KW-0732">Signal</keyword>
<dbReference type="PROSITE" id="PS50026">
    <property type="entry name" value="EGF_3"/>
    <property type="match status" value="1"/>
</dbReference>
<keyword evidence="9" id="KW-0339">Growth factor</keyword>
<evidence type="ECO:0000256" key="10">
    <source>
        <dbReference type="ARBA" id="ARBA00023136"/>
    </source>
</evidence>
<feature type="domain" description="EGF-like" evidence="19">
    <location>
        <begin position="39"/>
        <end position="80"/>
    </location>
</feature>
<feature type="signal peptide" evidence="18">
    <location>
        <begin position="1"/>
        <end position="28"/>
    </location>
</feature>
<sequence>MTTSLLARRLLQFCFVICLSAIPAFSQGTYPVPLELTSQGVPCGPEYDGFCLNGGECERIPGISRPRCSCPLEYMGERCDRPNILALQEASQLELWDIYIIVSALGGALVALLVLGMGCIIYRKCGKTEPRPELV</sequence>
<keyword evidence="4" id="KW-0964">Secreted</keyword>
<dbReference type="GO" id="GO:0005576">
    <property type="term" value="C:extracellular region"/>
    <property type="evidence" value="ECO:0007669"/>
    <property type="project" value="UniProtKB-SubCell"/>
</dbReference>
<dbReference type="GO" id="GO:0005886">
    <property type="term" value="C:plasma membrane"/>
    <property type="evidence" value="ECO:0007669"/>
    <property type="project" value="UniProtKB-SubCell"/>
</dbReference>
<dbReference type="KEGG" id="bbel:109477192"/>
<keyword evidence="5 16" id="KW-0245">EGF-like domain</keyword>
<evidence type="ECO:0000256" key="15">
    <source>
        <dbReference type="ARBA" id="ARBA00073762"/>
    </source>
</evidence>
<gene>
    <name evidence="21" type="primary">LOC109477192</name>
</gene>
<comment type="function">
    <text evidence="13">Low affinity ligand for the ERBB4 tyrosine kinase receptor. Concomitantly recruits ERBB1 and ERBB2 coreceptors, resulting in ligand-stimulated tyrosine phosphorylation and activation of the ERBB receptors. Does not bind to the ERBB1, ERBB2 and ERBB3 receptors.</text>
</comment>
<reference evidence="21" key="1">
    <citation type="submission" date="2025-08" db="UniProtKB">
        <authorList>
            <consortium name="RefSeq"/>
        </authorList>
    </citation>
    <scope>IDENTIFICATION</scope>
    <source>
        <tissue evidence="21">Gonad</tissue>
    </source>
</reference>
<organism evidence="20 21">
    <name type="scientific">Branchiostoma belcheri</name>
    <name type="common">Amphioxus</name>
    <dbReference type="NCBI Taxonomy" id="7741"/>
    <lineage>
        <taxon>Eukaryota</taxon>
        <taxon>Metazoa</taxon>
        <taxon>Chordata</taxon>
        <taxon>Cephalochordata</taxon>
        <taxon>Leptocardii</taxon>
        <taxon>Amphioxiformes</taxon>
        <taxon>Branchiostomatidae</taxon>
        <taxon>Branchiostoma</taxon>
    </lineage>
</organism>
<proteinExistence type="predicted"/>
<evidence type="ECO:0000256" key="4">
    <source>
        <dbReference type="ARBA" id="ARBA00022525"/>
    </source>
</evidence>
<comment type="subcellular location">
    <subcellularLocation>
        <location evidence="1">Cell membrane</location>
        <topology evidence="1">Single-pass type I membrane protein</topology>
    </subcellularLocation>
    <subcellularLocation>
        <location evidence="2">Secreted</location>
    </subcellularLocation>
</comment>
<evidence type="ECO:0000256" key="6">
    <source>
        <dbReference type="ARBA" id="ARBA00022692"/>
    </source>
</evidence>
<name>A0A6P4ZW04_BRABE</name>
<dbReference type="GeneID" id="109477192"/>
<evidence type="ECO:0000256" key="17">
    <source>
        <dbReference type="SAM" id="Phobius"/>
    </source>
</evidence>
<dbReference type="PROSITE" id="PS00022">
    <property type="entry name" value="EGF_1"/>
    <property type="match status" value="1"/>
</dbReference>
<evidence type="ECO:0000256" key="16">
    <source>
        <dbReference type="PROSITE-ProRule" id="PRU00076"/>
    </source>
</evidence>
<feature type="chain" id="PRO_5028470276" description="Pro-neuregulin-4, membrane-bound isoform" evidence="18">
    <location>
        <begin position="29"/>
        <end position="135"/>
    </location>
</feature>